<gene>
    <name evidence="3" type="ORF">K7C98_05050</name>
</gene>
<protein>
    <submittedName>
        <fullName evidence="3">Uncharacterized protein</fullName>
    </submittedName>
</protein>
<name>A0ABS7TKJ4_9BACT</name>
<comment type="caution">
    <text evidence="3">The sequence shown here is derived from an EMBL/GenBank/DDBJ whole genome shotgun (WGS) entry which is preliminary data.</text>
</comment>
<dbReference type="Proteomes" id="UP001139031">
    <property type="component" value="Unassembled WGS sequence"/>
</dbReference>
<keyword evidence="2" id="KW-0472">Membrane</keyword>
<proteinExistence type="predicted"/>
<dbReference type="EMBL" id="JAIRAU010000001">
    <property type="protein sequence ID" value="MBZ5708616.1"/>
    <property type="molecule type" value="Genomic_DNA"/>
</dbReference>
<keyword evidence="4" id="KW-1185">Reference proteome</keyword>
<evidence type="ECO:0000256" key="2">
    <source>
        <dbReference type="SAM" id="Phobius"/>
    </source>
</evidence>
<organism evidence="3 4">
    <name type="scientific">Nannocystis pusilla</name>
    <dbReference type="NCBI Taxonomy" id="889268"/>
    <lineage>
        <taxon>Bacteria</taxon>
        <taxon>Pseudomonadati</taxon>
        <taxon>Myxococcota</taxon>
        <taxon>Polyangia</taxon>
        <taxon>Nannocystales</taxon>
        <taxon>Nannocystaceae</taxon>
        <taxon>Nannocystis</taxon>
    </lineage>
</organism>
<feature type="compositionally biased region" description="Low complexity" evidence="1">
    <location>
        <begin position="135"/>
        <end position="179"/>
    </location>
</feature>
<keyword evidence="2" id="KW-0812">Transmembrane</keyword>
<feature type="transmembrane region" description="Helical" evidence="2">
    <location>
        <begin position="307"/>
        <end position="329"/>
    </location>
</feature>
<accession>A0ABS7TKJ4</accession>
<reference evidence="3" key="1">
    <citation type="submission" date="2021-08" db="EMBL/GenBank/DDBJ databases">
        <authorList>
            <person name="Stevens D.C."/>
        </authorList>
    </citation>
    <scope>NUCLEOTIDE SEQUENCE</scope>
    <source>
        <strain evidence="3">DSM 53165</strain>
    </source>
</reference>
<evidence type="ECO:0000313" key="4">
    <source>
        <dbReference type="Proteomes" id="UP001139031"/>
    </source>
</evidence>
<evidence type="ECO:0000313" key="3">
    <source>
        <dbReference type="EMBL" id="MBZ5708616.1"/>
    </source>
</evidence>
<evidence type="ECO:0000256" key="1">
    <source>
        <dbReference type="SAM" id="MobiDB-lite"/>
    </source>
</evidence>
<sequence>MSTALGVLVSAALALGPAPARLPQRFEDLEALVSDLAAQKSYQALADAAERGFERRDLEPSQRRLMAFFAIRGLHGVYEGEGKVTNLCRARRLLRRVERDPGLADDASTAARLAKVTAKLLAAGGGEKQCAKTTPRPALASRSPASSTETAVSPAPATESSAATPEPAPTGQPGTAEPAAAPPPPAQDDLVAVGGRPVGHAPSDMSEETGENARAEGPARPVRDTSPAVPSQREDDRGLTARARGGIASLSVAAAAGAALGVSLHYRGQAAGQIAGLASLAEARGESTPAEYAEAYSLNQSHQRLTAAAWATGSVALVGLVTGITLLAVKQRRTTTAAAPWASPTGAGLTLRGHF</sequence>
<dbReference type="RefSeq" id="WP_224190364.1">
    <property type="nucleotide sequence ID" value="NZ_JAIRAU010000001.1"/>
</dbReference>
<feature type="region of interest" description="Disordered" evidence="1">
    <location>
        <begin position="124"/>
        <end position="238"/>
    </location>
</feature>
<keyword evidence="2" id="KW-1133">Transmembrane helix</keyword>